<name>A0A1I6HEU1_9FLAO</name>
<dbReference type="InterPro" id="IPR000182">
    <property type="entry name" value="GNAT_dom"/>
</dbReference>
<dbReference type="STRING" id="400055.SAMN04490243_2645"/>
<gene>
    <name evidence="2" type="ORF">SAMN04490243_2645</name>
</gene>
<dbReference type="PROSITE" id="PS51186">
    <property type="entry name" value="GNAT"/>
    <property type="match status" value="1"/>
</dbReference>
<dbReference type="Proteomes" id="UP000199534">
    <property type="component" value="Unassembled WGS sequence"/>
</dbReference>
<keyword evidence="3" id="KW-1185">Reference proteome</keyword>
<proteinExistence type="predicted"/>
<dbReference type="OrthoDB" id="9788916at2"/>
<dbReference type="SUPFAM" id="SSF55729">
    <property type="entry name" value="Acyl-CoA N-acyltransferases (Nat)"/>
    <property type="match status" value="1"/>
</dbReference>
<sequence length="181" mass="20837">MAAQPNYLLEGFETERLLLRCFRPEDQQKWLEFFLDPSSTAYWEGIPADPEQACREQFERLFERYEKGLGGMNALIEKSSDQLAGMCGLLVQDIDGIQELEIGYSLLTPFRGKGYASEAARLCRDTAFENRWTPSLISIIHRDNTPSMRVAEGLGMKRDKQTVYKDNPVWIYRIHNDSDTS</sequence>
<accession>A0A1I6HEU1</accession>
<dbReference type="AlphaFoldDB" id="A0A1I6HEU1"/>
<dbReference type="InterPro" id="IPR016181">
    <property type="entry name" value="Acyl_CoA_acyltransferase"/>
</dbReference>
<evidence type="ECO:0000313" key="2">
    <source>
        <dbReference type="EMBL" id="SFR52860.1"/>
    </source>
</evidence>
<dbReference type="PANTHER" id="PTHR43792:SF1">
    <property type="entry name" value="N-ACETYLTRANSFERASE DOMAIN-CONTAINING PROTEIN"/>
    <property type="match status" value="1"/>
</dbReference>
<protein>
    <submittedName>
        <fullName evidence="2">Protein N-acetyltransferase, RimJ/RimL family</fullName>
    </submittedName>
</protein>
<dbReference type="GO" id="GO:0016747">
    <property type="term" value="F:acyltransferase activity, transferring groups other than amino-acyl groups"/>
    <property type="evidence" value="ECO:0007669"/>
    <property type="project" value="InterPro"/>
</dbReference>
<dbReference type="EMBL" id="FOYQ01000002">
    <property type="protein sequence ID" value="SFR52860.1"/>
    <property type="molecule type" value="Genomic_DNA"/>
</dbReference>
<feature type="domain" description="N-acetyltransferase" evidence="1">
    <location>
        <begin position="17"/>
        <end position="177"/>
    </location>
</feature>
<evidence type="ECO:0000313" key="3">
    <source>
        <dbReference type="Proteomes" id="UP000199534"/>
    </source>
</evidence>
<dbReference type="RefSeq" id="WP_092983022.1">
    <property type="nucleotide sequence ID" value="NZ_FOYQ01000002.1"/>
</dbReference>
<evidence type="ECO:0000259" key="1">
    <source>
        <dbReference type="PROSITE" id="PS51186"/>
    </source>
</evidence>
<dbReference type="Gene3D" id="3.40.630.30">
    <property type="match status" value="1"/>
</dbReference>
<organism evidence="2 3">
    <name type="scientific">Robiginitalea myxolifaciens</name>
    <dbReference type="NCBI Taxonomy" id="400055"/>
    <lineage>
        <taxon>Bacteria</taxon>
        <taxon>Pseudomonadati</taxon>
        <taxon>Bacteroidota</taxon>
        <taxon>Flavobacteriia</taxon>
        <taxon>Flavobacteriales</taxon>
        <taxon>Flavobacteriaceae</taxon>
        <taxon>Robiginitalea</taxon>
    </lineage>
</organism>
<dbReference type="PANTHER" id="PTHR43792">
    <property type="entry name" value="GNAT FAMILY, PUTATIVE (AFU_ORTHOLOGUE AFUA_3G00765)-RELATED-RELATED"/>
    <property type="match status" value="1"/>
</dbReference>
<keyword evidence="2" id="KW-0808">Transferase</keyword>
<dbReference type="InterPro" id="IPR051531">
    <property type="entry name" value="N-acetyltransferase"/>
</dbReference>
<dbReference type="Pfam" id="PF13302">
    <property type="entry name" value="Acetyltransf_3"/>
    <property type="match status" value="1"/>
</dbReference>
<reference evidence="2 3" key="1">
    <citation type="submission" date="2016-10" db="EMBL/GenBank/DDBJ databases">
        <authorList>
            <person name="de Groot N.N."/>
        </authorList>
    </citation>
    <scope>NUCLEOTIDE SEQUENCE [LARGE SCALE GENOMIC DNA]</scope>
    <source>
        <strain evidence="2 3">DSM 21019</strain>
    </source>
</reference>